<reference evidence="1" key="2">
    <citation type="journal article" date="2015" name="Fish Shellfish Immunol.">
        <title>Early steps in the European eel (Anguilla anguilla)-Vibrio vulnificus interaction in the gills: Role of the RtxA13 toxin.</title>
        <authorList>
            <person name="Callol A."/>
            <person name="Pajuelo D."/>
            <person name="Ebbesson L."/>
            <person name="Teles M."/>
            <person name="MacKenzie S."/>
            <person name="Amaro C."/>
        </authorList>
    </citation>
    <scope>NUCLEOTIDE SEQUENCE</scope>
</reference>
<name>A0A0E9QFF5_ANGAN</name>
<sequence>MKTEKILNENRECKHILYGSHNGNFTPTHCFLAEGDHLDYTNE</sequence>
<evidence type="ECO:0000313" key="1">
    <source>
        <dbReference type="EMBL" id="JAH15222.1"/>
    </source>
</evidence>
<reference evidence="1" key="1">
    <citation type="submission" date="2014-11" db="EMBL/GenBank/DDBJ databases">
        <authorList>
            <person name="Amaro Gonzalez C."/>
        </authorList>
    </citation>
    <scope>NUCLEOTIDE SEQUENCE</scope>
</reference>
<proteinExistence type="predicted"/>
<dbReference type="AlphaFoldDB" id="A0A0E9QFF5"/>
<protein>
    <submittedName>
        <fullName evidence="1">Uncharacterized protein</fullName>
    </submittedName>
</protein>
<dbReference type="EMBL" id="GBXM01093355">
    <property type="protein sequence ID" value="JAH15222.1"/>
    <property type="molecule type" value="Transcribed_RNA"/>
</dbReference>
<dbReference type="EMBL" id="GBXM01102086">
    <property type="protein sequence ID" value="JAH06491.1"/>
    <property type="molecule type" value="Transcribed_RNA"/>
</dbReference>
<organism evidence="1">
    <name type="scientific">Anguilla anguilla</name>
    <name type="common">European freshwater eel</name>
    <name type="synonym">Muraena anguilla</name>
    <dbReference type="NCBI Taxonomy" id="7936"/>
    <lineage>
        <taxon>Eukaryota</taxon>
        <taxon>Metazoa</taxon>
        <taxon>Chordata</taxon>
        <taxon>Craniata</taxon>
        <taxon>Vertebrata</taxon>
        <taxon>Euteleostomi</taxon>
        <taxon>Actinopterygii</taxon>
        <taxon>Neopterygii</taxon>
        <taxon>Teleostei</taxon>
        <taxon>Anguilliformes</taxon>
        <taxon>Anguillidae</taxon>
        <taxon>Anguilla</taxon>
    </lineage>
</organism>
<accession>A0A0E9QFF5</accession>